<dbReference type="PROSITE" id="PS50865">
    <property type="entry name" value="ZF_MYND_2"/>
    <property type="match status" value="1"/>
</dbReference>
<dbReference type="PROSITE" id="PS01360">
    <property type="entry name" value="ZF_MYND_1"/>
    <property type="match status" value="1"/>
</dbReference>
<evidence type="ECO:0000256" key="4">
    <source>
        <dbReference type="PROSITE-ProRule" id="PRU00134"/>
    </source>
</evidence>
<protein>
    <recommendedName>
        <fullName evidence="5">MYND-type domain-containing protein</fullName>
    </recommendedName>
</protein>
<evidence type="ECO:0000256" key="3">
    <source>
        <dbReference type="ARBA" id="ARBA00022833"/>
    </source>
</evidence>
<dbReference type="Proteomes" id="UP000053477">
    <property type="component" value="Unassembled WGS sequence"/>
</dbReference>
<dbReference type="Pfam" id="PF01753">
    <property type="entry name" value="zf-MYND"/>
    <property type="match status" value="1"/>
</dbReference>
<reference evidence="6 7" key="1">
    <citation type="submission" date="2015-04" db="EMBL/GenBank/DDBJ databases">
        <title>Complete genome sequence of Schizopora paradoxa KUC8140, a cosmopolitan wood degrader in East Asia.</title>
        <authorList>
            <consortium name="DOE Joint Genome Institute"/>
            <person name="Min B."/>
            <person name="Park H."/>
            <person name="Jang Y."/>
            <person name="Kim J.-J."/>
            <person name="Kim K.H."/>
            <person name="Pangilinan J."/>
            <person name="Lipzen A."/>
            <person name="Riley R."/>
            <person name="Grigoriev I.V."/>
            <person name="Spatafora J.W."/>
            <person name="Choi I.-G."/>
        </authorList>
    </citation>
    <scope>NUCLEOTIDE SEQUENCE [LARGE SCALE GENOMIC DNA]</scope>
    <source>
        <strain evidence="6 7">KUC8140</strain>
    </source>
</reference>
<feature type="domain" description="MYND-type" evidence="5">
    <location>
        <begin position="461"/>
        <end position="504"/>
    </location>
</feature>
<keyword evidence="7" id="KW-1185">Reference proteome</keyword>
<dbReference type="Gene3D" id="6.10.140.2220">
    <property type="match status" value="1"/>
</dbReference>
<evidence type="ECO:0000259" key="5">
    <source>
        <dbReference type="PROSITE" id="PS50865"/>
    </source>
</evidence>
<dbReference type="SUPFAM" id="SSF144232">
    <property type="entry name" value="HIT/MYND zinc finger-like"/>
    <property type="match status" value="1"/>
</dbReference>
<dbReference type="AlphaFoldDB" id="A0A0H2RGZ7"/>
<sequence length="717" mass="79936">MSHSLRRAQLATANSTAEIRRLVNTCRSHFCTDDELHALFTLIRPGIPSGLIADVVDVFCDKLWGPAFDPLRKLDSELMMARRTYAVCALEGLSALGLTSPSACKTTAMPIVRRTWPNILNWMRYFCYEITDSGRPAKDPEGVWLVKVMTKVIGAISRDDEAFFNQALIKDEGFLETIIKIWWKSDRKDDTAPGMSCFAFFLVDISVKHLILLPRHVAFPKNSSGASSSQFVIQETVMRAVKGDAIGLAKRVIGYLSNPAHQEREEYKYVCCAIDFISHIIGDYDKGVFLVDSTLGAAFFRKQLGLHAMRQLEFVMLDANLKDPIVPSAQLPELTSSLYGLTTCGFMAFGALHWISVILNHGFLRFVGILVHFPYLQAEEKRSLTACFTTGIPQLMVHREFVISVIKAVKIATKDGSAERIESSFLGDAWRNLWRLVIERTAFNAIYERSCIDHFYEKRKCANCGRIEEFLEKGLSKCAGCSVAVYCSRECQKEAWKKSHRLECGSLKGTARSANEAMKYGTNNFLDRLFKIDVRRHASGIKAAINRDKVLKDAPLRDIVLIVSYIAYPPTIKPYHISEAPKDLDEASHGELARLHQALLPSQFLVYLKSSRGGAVSFQLARRQSTNLLDGPVAYGGDAAVVSTTNAEASASMSSWSRAPAQSFGGRDLEFEVDGIDACLLEAHRNYRPGASGVDSSEATTLIIWRKEFEMKTLSPT</sequence>
<dbReference type="OrthoDB" id="265717at2759"/>
<dbReference type="GO" id="GO:0008270">
    <property type="term" value="F:zinc ion binding"/>
    <property type="evidence" value="ECO:0007669"/>
    <property type="project" value="UniProtKB-KW"/>
</dbReference>
<keyword evidence="2 4" id="KW-0863">Zinc-finger</keyword>
<dbReference type="STRING" id="27342.A0A0H2RGZ7"/>
<dbReference type="EMBL" id="KQ086008">
    <property type="protein sequence ID" value="KLO11124.1"/>
    <property type="molecule type" value="Genomic_DNA"/>
</dbReference>
<evidence type="ECO:0000313" key="7">
    <source>
        <dbReference type="Proteomes" id="UP000053477"/>
    </source>
</evidence>
<evidence type="ECO:0000313" key="6">
    <source>
        <dbReference type="EMBL" id="KLO11124.1"/>
    </source>
</evidence>
<gene>
    <name evidence="6" type="ORF">SCHPADRAFT_999125</name>
</gene>
<dbReference type="InterPro" id="IPR002893">
    <property type="entry name" value="Znf_MYND"/>
</dbReference>
<evidence type="ECO:0000256" key="2">
    <source>
        <dbReference type="ARBA" id="ARBA00022771"/>
    </source>
</evidence>
<organism evidence="6 7">
    <name type="scientific">Schizopora paradoxa</name>
    <dbReference type="NCBI Taxonomy" id="27342"/>
    <lineage>
        <taxon>Eukaryota</taxon>
        <taxon>Fungi</taxon>
        <taxon>Dikarya</taxon>
        <taxon>Basidiomycota</taxon>
        <taxon>Agaricomycotina</taxon>
        <taxon>Agaricomycetes</taxon>
        <taxon>Hymenochaetales</taxon>
        <taxon>Schizoporaceae</taxon>
        <taxon>Schizopora</taxon>
    </lineage>
</organism>
<keyword evidence="3" id="KW-0862">Zinc</keyword>
<evidence type="ECO:0000256" key="1">
    <source>
        <dbReference type="ARBA" id="ARBA00022723"/>
    </source>
</evidence>
<name>A0A0H2RGZ7_9AGAM</name>
<dbReference type="InParanoid" id="A0A0H2RGZ7"/>
<proteinExistence type="predicted"/>
<keyword evidence="1" id="KW-0479">Metal-binding</keyword>
<accession>A0A0H2RGZ7</accession>